<comment type="subcellular location">
    <subcellularLocation>
        <location evidence="2">Cell membrane</location>
        <topology evidence="2">Multi-pass membrane protein</topology>
    </subcellularLocation>
</comment>
<dbReference type="SUPFAM" id="SSF47226">
    <property type="entry name" value="Histidine-containing phosphotransfer domain, HPT domain"/>
    <property type="match status" value="1"/>
</dbReference>
<dbReference type="GO" id="GO:0005524">
    <property type="term" value="F:ATP binding"/>
    <property type="evidence" value="ECO:0007669"/>
    <property type="project" value="UniProtKB-KW"/>
</dbReference>
<dbReference type="InterPro" id="IPR011006">
    <property type="entry name" value="CheY-like_superfamily"/>
</dbReference>
<dbReference type="Pfam" id="PF00512">
    <property type="entry name" value="HisKA"/>
    <property type="match status" value="1"/>
</dbReference>
<name>A0A806K046_9BACT</name>
<dbReference type="InterPro" id="IPR036890">
    <property type="entry name" value="HATPase_C_sf"/>
</dbReference>
<evidence type="ECO:0000256" key="17">
    <source>
        <dbReference type="PROSITE-ProRule" id="PRU00169"/>
    </source>
</evidence>
<dbReference type="InterPro" id="IPR036097">
    <property type="entry name" value="HisK_dim/P_sf"/>
</dbReference>
<evidence type="ECO:0000256" key="7">
    <source>
        <dbReference type="ARBA" id="ARBA00022692"/>
    </source>
</evidence>
<dbReference type="SMART" id="SM00388">
    <property type="entry name" value="HisKA"/>
    <property type="match status" value="1"/>
</dbReference>
<evidence type="ECO:0000256" key="11">
    <source>
        <dbReference type="ARBA" id="ARBA00022989"/>
    </source>
</evidence>
<feature type="domain" description="Response regulatory" evidence="19">
    <location>
        <begin position="9"/>
        <end position="124"/>
    </location>
</feature>
<dbReference type="PROSITE" id="PS50110">
    <property type="entry name" value="RESPONSE_REGULATORY"/>
    <property type="match status" value="2"/>
</dbReference>
<accession>A0A806K046</accession>
<dbReference type="SUPFAM" id="SSF55874">
    <property type="entry name" value="ATPase domain of HSP90 chaperone/DNA topoisomerase II/histidine kinase"/>
    <property type="match status" value="1"/>
</dbReference>
<evidence type="ECO:0000259" key="20">
    <source>
        <dbReference type="PROSITE" id="PS50894"/>
    </source>
</evidence>
<evidence type="ECO:0000256" key="9">
    <source>
        <dbReference type="ARBA" id="ARBA00022777"/>
    </source>
</evidence>
<dbReference type="Pfam" id="PF02518">
    <property type="entry name" value="HATPase_c"/>
    <property type="match status" value="1"/>
</dbReference>
<dbReference type="InterPro" id="IPR005467">
    <property type="entry name" value="His_kinase_dom"/>
</dbReference>
<keyword evidence="4" id="KW-1003">Cell membrane</keyword>
<proteinExistence type="predicted"/>
<dbReference type="InterPro" id="IPR003661">
    <property type="entry name" value="HisK_dim/P_dom"/>
</dbReference>
<evidence type="ECO:0000256" key="14">
    <source>
        <dbReference type="ARBA" id="ARBA00064003"/>
    </source>
</evidence>
<dbReference type="Pfam" id="PF00072">
    <property type="entry name" value="Response_reg"/>
    <property type="match status" value="2"/>
</dbReference>
<evidence type="ECO:0000256" key="15">
    <source>
        <dbReference type="ARBA" id="ARBA00068150"/>
    </source>
</evidence>
<dbReference type="GO" id="GO:0005886">
    <property type="term" value="C:plasma membrane"/>
    <property type="evidence" value="ECO:0007669"/>
    <property type="project" value="UniProtKB-SubCell"/>
</dbReference>
<evidence type="ECO:0000313" key="21">
    <source>
        <dbReference type="EMBL" id="AGS52972.1"/>
    </source>
</evidence>
<keyword evidence="7" id="KW-0812">Transmembrane</keyword>
<organism evidence="21">
    <name type="scientific">uncultured bacterium contig00030</name>
    <dbReference type="NCBI Taxonomy" id="1181519"/>
    <lineage>
        <taxon>Bacteria</taxon>
        <taxon>environmental samples</taxon>
    </lineage>
</organism>
<feature type="modified residue" description="Phosphohistidine" evidence="16">
    <location>
        <position position="577"/>
    </location>
</feature>
<dbReference type="SMART" id="SM00448">
    <property type="entry name" value="REC"/>
    <property type="match status" value="2"/>
</dbReference>
<evidence type="ECO:0000256" key="13">
    <source>
        <dbReference type="ARBA" id="ARBA00023136"/>
    </source>
</evidence>
<dbReference type="Gene3D" id="1.20.120.160">
    <property type="entry name" value="HPT domain"/>
    <property type="match status" value="1"/>
</dbReference>
<evidence type="ECO:0000259" key="19">
    <source>
        <dbReference type="PROSITE" id="PS50110"/>
    </source>
</evidence>
<keyword evidence="8" id="KW-0547">Nucleotide-binding</keyword>
<evidence type="ECO:0000256" key="16">
    <source>
        <dbReference type="PROSITE-ProRule" id="PRU00110"/>
    </source>
</evidence>
<dbReference type="FunFam" id="1.10.287.130:FF:000002">
    <property type="entry name" value="Two-component osmosensing histidine kinase"/>
    <property type="match status" value="1"/>
</dbReference>
<keyword evidence="6" id="KW-0808">Transferase</keyword>
<dbReference type="CDD" id="cd16922">
    <property type="entry name" value="HATPase_EvgS-ArcB-TorS-like"/>
    <property type="match status" value="1"/>
</dbReference>
<dbReference type="PANTHER" id="PTHR45339">
    <property type="entry name" value="HYBRID SIGNAL TRANSDUCTION HISTIDINE KINASE J"/>
    <property type="match status" value="1"/>
</dbReference>
<dbReference type="InterPro" id="IPR003594">
    <property type="entry name" value="HATPase_dom"/>
</dbReference>
<dbReference type="PANTHER" id="PTHR45339:SF1">
    <property type="entry name" value="HYBRID SIGNAL TRANSDUCTION HISTIDINE KINASE J"/>
    <property type="match status" value="1"/>
</dbReference>
<keyword evidence="10" id="KW-0067">ATP-binding</keyword>
<dbReference type="Gene3D" id="3.30.565.10">
    <property type="entry name" value="Histidine kinase-like ATPase, C-terminal domain"/>
    <property type="match status" value="1"/>
</dbReference>
<evidence type="ECO:0000259" key="18">
    <source>
        <dbReference type="PROSITE" id="PS50109"/>
    </source>
</evidence>
<feature type="domain" description="HPt" evidence="20">
    <location>
        <begin position="538"/>
        <end position="635"/>
    </location>
</feature>
<keyword evidence="11" id="KW-1133">Transmembrane helix</keyword>
<evidence type="ECO:0000256" key="8">
    <source>
        <dbReference type="ARBA" id="ARBA00022741"/>
    </source>
</evidence>
<dbReference type="PRINTS" id="PR00344">
    <property type="entry name" value="BCTRLSENSOR"/>
</dbReference>
<comment type="catalytic activity">
    <reaction evidence="1">
        <text>ATP + protein L-histidine = ADP + protein N-phospho-L-histidine.</text>
        <dbReference type="EC" id="2.7.13.3"/>
    </reaction>
</comment>
<dbReference type="FunFam" id="3.30.565.10:FF:000010">
    <property type="entry name" value="Sensor histidine kinase RcsC"/>
    <property type="match status" value="1"/>
</dbReference>
<sequence length="710" mass="78646">MMEKTDKNSVLIVDDENSNIIALTNILKHDYTVYAATNGQEAIEAAKEFLPDVILLDIIMEDMDGYEVFSLLKAEEKTSGIPVIFITGLVSIEDEEKGLDLGAADYITKPFHPAIVRLRVHKLILAEEAVEAKARFLANTSHEIRTPMNAIIGMAELLLSEKLTPTQLRHVQNIHISANALLDIVNDILDISKLEAGKLNLVPEHYNINALLDNVDSMVQFLLRDKNIAYTMNIEGQLPKCLYGDEVRLKQILLNLLNNAIKFTNEGYVKMNIKVTDTNLDFDISDTGIGIKEEDIPNLFETFTQVDTYKNRSKEGTGLGLSIVKSLVEMMGGAITVESIYGKGSTFHVQIPKVLGDEALLQQSGNGNTLITAPGAKILVVDDNAINLEVACGLLRQYKISPETASCGKQAIEMIRRKQYDLIFMDHMMPEMDGVEAAKIIREMGVGIPIIALTANAIIGAKEGFLTAGMNDLLTKPIDKKLLKKILEDWLPDEKIIRENKEAVADGIKINTNNDFWGKIEQIKGLSLQQGLQFVSDNKDYYKNVLNMVAVQIEKCRKNLACFISAGDLHNFSIEVHSMKSSLATIGGQELSNRALELETEADKGNTDFCAANLPAFLDEISKLKDSITEAFESNEQNQASGTQQGELPMIFEKLSTAFSEPDLTAIDEGLESLNALKKNILKTEIDKIKDAISSFDYESAMNIIRRIMP</sequence>
<dbReference type="EC" id="2.7.13.3" evidence="3"/>
<evidence type="ECO:0000256" key="3">
    <source>
        <dbReference type="ARBA" id="ARBA00012438"/>
    </source>
</evidence>
<dbReference type="PROSITE" id="PS50894">
    <property type="entry name" value="HPT"/>
    <property type="match status" value="1"/>
</dbReference>
<evidence type="ECO:0000256" key="10">
    <source>
        <dbReference type="ARBA" id="ARBA00022840"/>
    </source>
</evidence>
<dbReference type="SMART" id="SM00387">
    <property type="entry name" value="HATPase_c"/>
    <property type="match status" value="1"/>
</dbReference>
<keyword evidence="13" id="KW-0472">Membrane</keyword>
<comment type="subunit">
    <text evidence="14">At low DSF concentrations, interacts with RpfF.</text>
</comment>
<protein>
    <recommendedName>
        <fullName evidence="15">Sensory/regulatory protein RpfC</fullName>
        <ecNumber evidence="3">2.7.13.3</ecNumber>
    </recommendedName>
</protein>
<dbReference type="SUPFAM" id="SSF52172">
    <property type="entry name" value="CheY-like"/>
    <property type="match status" value="2"/>
</dbReference>
<dbReference type="SUPFAM" id="SSF47384">
    <property type="entry name" value="Homodimeric domain of signal transducing histidine kinase"/>
    <property type="match status" value="1"/>
</dbReference>
<feature type="domain" description="Response regulatory" evidence="19">
    <location>
        <begin position="377"/>
        <end position="491"/>
    </location>
</feature>
<dbReference type="CDD" id="cd00082">
    <property type="entry name" value="HisKA"/>
    <property type="match status" value="1"/>
</dbReference>
<dbReference type="GO" id="GO:0000155">
    <property type="term" value="F:phosphorelay sensor kinase activity"/>
    <property type="evidence" value="ECO:0007669"/>
    <property type="project" value="InterPro"/>
</dbReference>
<evidence type="ECO:0000256" key="6">
    <source>
        <dbReference type="ARBA" id="ARBA00022679"/>
    </source>
</evidence>
<dbReference type="AlphaFoldDB" id="A0A806K046"/>
<dbReference type="CDD" id="cd17546">
    <property type="entry name" value="REC_hyHK_CKI1_RcsC-like"/>
    <property type="match status" value="1"/>
</dbReference>
<dbReference type="Gene3D" id="3.40.50.2300">
    <property type="match status" value="2"/>
</dbReference>
<dbReference type="InterPro" id="IPR008207">
    <property type="entry name" value="Sig_transdc_His_kin_Hpt_dom"/>
</dbReference>
<feature type="domain" description="Histidine kinase" evidence="18">
    <location>
        <begin position="139"/>
        <end position="355"/>
    </location>
</feature>
<dbReference type="InterPro" id="IPR001789">
    <property type="entry name" value="Sig_transdc_resp-reg_receiver"/>
</dbReference>
<keyword evidence="9 21" id="KW-0418">Kinase</keyword>
<dbReference type="PROSITE" id="PS50109">
    <property type="entry name" value="HIS_KIN"/>
    <property type="match status" value="1"/>
</dbReference>
<feature type="modified residue" description="4-aspartylphosphate" evidence="17">
    <location>
        <position position="426"/>
    </location>
</feature>
<keyword evidence="12" id="KW-0902">Two-component regulatory system</keyword>
<evidence type="ECO:0000256" key="1">
    <source>
        <dbReference type="ARBA" id="ARBA00000085"/>
    </source>
</evidence>
<evidence type="ECO:0000256" key="2">
    <source>
        <dbReference type="ARBA" id="ARBA00004651"/>
    </source>
</evidence>
<dbReference type="Gene3D" id="1.10.287.130">
    <property type="match status" value="1"/>
</dbReference>
<keyword evidence="5 17" id="KW-0597">Phosphoprotein</keyword>
<evidence type="ECO:0000256" key="4">
    <source>
        <dbReference type="ARBA" id="ARBA00022475"/>
    </source>
</evidence>
<dbReference type="InterPro" id="IPR004358">
    <property type="entry name" value="Sig_transdc_His_kin-like_C"/>
</dbReference>
<evidence type="ECO:0000256" key="12">
    <source>
        <dbReference type="ARBA" id="ARBA00023012"/>
    </source>
</evidence>
<feature type="modified residue" description="4-aspartylphosphate" evidence="17">
    <location>
        <position position="57"/>
    </location>
</feature>
<evidence type="ECO:0000256" key="5">
    <source>
        <dbReference type="ARBA" id="ARBA00022553"/>
    </source>
</evidence>
<dbReference type="EMBL" id="JQ844218">
    <property type="protein sequence ID" value="AGS52972.1"/>
    <property type="molecule type" value="Genomic_DNA"/>
</dbReference>
<reference evidence="21" key="1">
    <citation type="submission" date="2012-03" db="EMBL/GenBank/DDBJ databases">
        <title>Functional metagenomics reveals considerable lignocellulase gene clusters in the gut microbiome of a wood-feeding higher termite.</title>
        <authorList>
            <person name="Liu N."/>
        </authorList>
    </citation>
    <scope>NUCLEOTIDE SEQUENCE</scope>
</reference>
<dbReference type="InterPro" id="IPR036641">
    <property type="entry name" value="HPT_dom_sf"/>
</dbReference>